<dbReference type="Gene3D" id="1.10.10.10">
    <property type="entry name" value="Winged helix-like DNA-binding domain superfamily/Winged helix DNA-binding domain"/>
    <property type="match status" value="1"/>
</dbReference>
<feature type="domain" description="HTH iclR-type" evidence="4">
    <location>
        <begin position="52"/>
        <end position="112"/>
    </location>
</feature>
<accession>A0ABN2MWU7</accession>
<keyword evidence="7" id="KW-1185">Reference proteome</keyword>
<dbReference type="PANTHER" id="PTHR30136">
    <property type="entry name" value="HELIX-TURN-HELIX TRANSCRIPTIONAL REGULATOR, ICLR FAMILY"/>
    <property type="match status" value="1"/>
</dbReference>
<dbReference type="InterPro" id="IPR036390">
    <property type="entry name" value="WH_DNA-bd_sf"/>
</dbReference>
<dbReference type="InterPro" id="IPR036388">
    <property type="entry name" value="WH-like_DNA-bd_sf"/>
</dbReference>
<dbReference type="Pfam" id="PF09339">
    <property type="entry name" value="HTH_IclR"/>
    <property type="match status" value="1"/>
</dbReference>
<dbReference type="InterPro" id="IPR050707">
    <property type="entry name" value="HTH_MetabolicPath_Reg"/>
</dbReference>
<dbReference type="PANTHER" id="PTHR30136:SF24">
    <property type="entry name" value="HTH-TYPE TRANSCRIPTIONAL REPRESSOR ALLR"/>
    <property type="match status" value="1"/>
</dbReference>
<evidence type="ECO:0000259" key="4">
    <source>
        <dbReference type="PROSITE" id="PS51077"/>
    </source>
</evidence>
<organism evidence="6 7">
    <name type="scientific">Pseudonocardia ailaonensis</name>
    <dbReference type="NCBI Taxonomy" id="367279"/>
    <lineage>
        <taxon>Bacteria</taxon>
        <taxon>Bacillati</taxon>
        <taxon>Actinomycetota</taxon>
        <taxon>Actinomycetes</taxon>
        <taxon>Pseudonocardiales</taxon>
        <taxon>Pseudonocardiaceae</taxon>
        <taxon>Pseudonocardia</taxon>
    </lineage>
</organism>
<dbReference type="PROSITE" id="PS51077">
    <property type="entry name" value="HTH_ICLR"/>
    <property type="match status" value="1"/>
</dbReference>
<evidence type="ECO:0000313" key="7">
    <source>
        <dbReference type="Proteomes" id="UP001500449"/>
    </source>
</evidence>
<gene>
    <name evidence="6" type="ORF">GCM10009836_16520</name>
</gene>
<dbReference type="Proteomes" id="UP001500449">
    <property type="component" value="Unassembled WGS sequence"/>
</dbReference>
<dbReference type="EMBL" id="BAAAQK010000004">
    <property type="protein sequence ID" value="GAA1838280.1"/>
    <property type="molecule type" value="Genomic_DNA"/>
</dbReference>
<keyword evidence="2" id="KW-0238">DNA-binding</keyword>
<proteinExistence type="predicted"/>
<protein>
    <submittedName>
        <fullName evidence="6">IclR family transcriptional regulator</fullName>
    </submittedName>
</protein>
<dbReference type="Pfam" id="PF01614">
    <property type="entry name" value="IclR_C"/>
    <property type="match status" value="1"/>
</dbReference>
<sequence>MEVAALSSNSARGGSLLSDGPAPDDGCGCLVSMPGHPCGAGEQPANRQVPERTVLGRVATVLEAFSDGQRVLSLGDLNERTGLPKSTLHRLAEQLCGVGWIERDAGGYRVGMRMFELGSLAAAGNQLHDAAFPHLQALASRTGMSVQLGVLDGADVVYLERIMVGSLRLPTRRGGRRPAYCTALGKAMAAFDEESASAMIAAEMPRKTATTIVDPAAMRSELVRVREGGVAFDRGEAYRDIVCVAAPIRSSGGAIGAVSVTVPAGRMRWAMATEAVRTTASAIWNANFSLGVRAASSH</sequence>
<keyword evidence="1" id="KW-0805">Transcription regulation</keyword>
<evidence type="ECO:0000256" key="2">
    <source>
        <dbReference type="ARBA" id="ARBA00023125"/>
    </source>
</evidence>
<reference evidence="6 7" key="1">
    <citation type="journal article" date="2019" name="Int. J. Syst. Evol. Microbiol.">
        <title>The Global Catalogue of Microorganisms (GCM) 10K type strain sequencing project: providing services to taxonomists for standard genome sequencing and annotation.</title>
        <authorList>
            <consortium name="The Broad Institute Genomics Platform"/>
            <consortium name="The Broad Institute Genome Sequencing Center for Infectious Disease"/>
            <person name="Wu L."/>
            <person name="Ma J."/>
        </authorList>
    </citation>
    <scope>NUCLEOTIDE SEQUENCE [LARGE SCALE GENOMIC DNA]</scope>
    <source>
        <strain evidence="6 7">JCM 16009</strain>
    </source>
</reference>
<dbReference type="SMART" id="SM00346">
    <property type="entry name" value="HTH_ICLR"/>
    <property type="match status" value="1"/>
</dbReference>
<evidence type="ECO:0000313" key="6">
    <source>
        <dbReference type="EMBL" id="GAA1838280.1"/>
    </source>
</evidence>
<keyword evidence="3" id="KW-0804">Transcription</keyword>
<dbReference type="Gene3D" id="3.30.450.40">
    <property type="match status" value="1"/>
</dbReference>
<evidence type="ECO:0000259" key="5">
    <source>
        <dbReference type="PROSITE" id="PS51078"/>
    </source>
</evidence>
<evidence type="ECO:0000256" key="1">
    <source>
        <dbReference type="ARBA" id="ARBA00023015"/>
    </source>
</evidence>
<dbReference type="InterPro" id="IPR029016">
    <property type="entry name" value="GAF-like_dom_sf"/>
</dbReference>
<dbReference type="InterPro" id="IPR014757">
    <property type="entry name" value="Tscrpt_reg_IclR_C"/>
</dbReference>
<dbReference type="PROSITE" id="PS51078">
    <property type="entry name" value="ICLR_ED"/>
    <property type="match status" value="1"/>
</dbReference>
<evidence type="ECO:0000256" key="3">
    <source>
        <dbReference type="ARBA" id="ARBA00023163"/>
    </source>
</evidence>
<dbReference type="SUPFAM" id="SSF55781">
    <property type="entry name" value="GAF domain-like"/>
    <property type="match status" value="1"/>
</dbReference>
<name>A0ABN2MWU7_9PSEU</name>
<comment type="caution">
    <text evidence="6">The sequence shown here is derived from an EMBL/GenBank/DDBJ whole genome shotgun (WGS) entry which is preliminary data.</text>
</comment>
<feature type="domain" description="IclR-ED" evidence="5">
    <location>
        <begin position="113"/>
        <end position="292"/>
    </location>
</feature>
<dbReference type="SUPFAM" id="SSF46785">
    <property type="entry name" value="Winged helix' DNA-binding domain"/>
    <property type="match status" value="1"/>
</dbReference>
<dbReference type="InterPro" id="IPR005471">
    <property type="entry name" value="Tscrpt_reg_IclR_N"/>
</dbReference>